<organism evidence="1 2">
    <name type="scientific">Dactylosporangium siamense</name>
    <dbReference type="NCBI Taxonomy" id="685454"/>
    <lineage>
        <taxon>Bacteria</taxon>
        <taxon>Bacillati</taxon>
        <taxon>Actinomycetota</taxon>
        <taxon>Actinomycetes</taxon>
        <taxon>Micromonosporales</taxon>
        <taxon>Micromonosporaceae</taxon>
        <taxon>Dactylosporangium</taxon>
    </lineage>
</organism>
<evidence type="ECO:0000313" key="1">
    <source>
        <dbReference type="EMBL" id="GIG50684.1"/>
    </source>
</evidence>
<sequence length="159" mass="17550">MIIVMPSRARSSAMKVAAVLLVLPLLLGCGCCSLPGLLFDEIFGGQRHTFTEQDLVGDWTSDCGGTVSIRADGTATVIDLPIHRTRNAADDMVETKAAGEYKWHIEPETDDTDQEVRFTTTLSDEEVFAAHAERDWTGFDDLEYYLSTPSEPIYCVLSK</sequence>
<dbReference type="Proteomes" id="UP000660611">
    <property type="component" value="Unassembled WGS sequence"/>
</dbReference>
<gene>
    <name evidence="1" type="ORF">Dsi01nite_087250</name>
</gene>
<keyword evidence="2" id="KW-1185">Reference proteome</keyword>
<dbReference type="AlphaFoldDB" id="A0A919PV03"/>
<name>A0A919PV03_9ACTN</name>
<comment type="caution">
    <text evidence="1">The sequence shown here is derived from an EMBL/GenBank/DDBJ whole genome shotgun (WGS) entry which is preliminary data.</text>
</comment>
<protein>
    <submittedName>
        <fullName evidence="1">Uncharacterized protein</fullName>
    </submittedName>
</protein>
<proteinExistence type="predicted"/>
<reference evidence="1" key="1">
    <citation type="submission" date="2021-01" db="EMBL/GenBank/DDBJ databases">
        <title>Whole genome shotgun sequence of Dactylosporangium siamense NBRC 106093.</title>
        <authorList>
            <person name="Komaki H."/>
            <person name="Tamura T."/>
        </authorList>
    </citation>
    <scope>NUCLEOTIDE SEQUENCE</scope>
    <source>
        <strain evidence="1">NBRC 106093</strain>
    </source>
</reference>
<accession>A0A919PV03</accession>
<dbReference type="EMBL" id="BONQ01000137">
    <property type="protein sequence ID" value="GIG50684.1"/>
    <property type="molecule type" value="Genomic_DNA"/>
</dbReference>
<evidence type="ECO:0000313" key="2">
    <source>
        <dbReference type="Proteomes" id="UP000660611"/>
    </source>
</evidence>